<name>A0ABS5E2N7_9BURK</name>
<proteinExistence type="predicted"/>
<dbReference type="RefSeq" id="WP_210811182.1">
    <property type="nucleotide sequence ID" value="NZ_JAGQDG010000009.1"/>
</dbReference>
<keyword evidence="2 4" id="KW-0479">Metal-binding</keyword>
<keyword evidence="9" id="KW-1185">Reference proteome</keyword>
<keyword evidence="3 4" id="KW-0408">Iron</keyword>
<dbReference type="SUPFAM" id="SSF46626">
    <property type="entry name" value="Cytochrome c"/>
    <property type="match status" value="2"/>
</dbReference>
<sequence>MQRWWAVGLLVWAVASTAAEPTAPLRVPDTLAQRALACTGCHGPQGRSSPQGYVPRIAGKPEAYLYQQLLAFREGRRPHEAMARLLTPLTDDYLRTLAGHFASLEVAYLPVAQRPATPAALQTGQRLVQQGDPSRQLPACVACHGSALMGVAPAIPGLLGLPQDYVVGQLGAWRAGTRRAREPDCMAHIVRPLQTEEIAAIAAWLTAQPVPVSAKPAASLPAPLPQRCGSTELK</sequence>
<evidence type="ECO:0000313" key="8">
    <source>
        <dbReference type="EMBL" id="MBQ0937574.1"/>
    </source>
</evidence>
<evidence type="ECO:0000313" key="9">
    <source>
        <dbReference type="Proteomes" id="UP000672097"/>
    </source>
</evidence>
<dbReference type="PROSITE" id="PS51007">
    <property type="entry name" value="CYTC"/>
    <property type="match status" value="1"/>
</dbReference>
<evidence type="ECO:0000256" key="1">
    <source>
        <dbReference type="ARBA" id="ARBA00022617"/>
    </source>
</evidence>
<dbReference type="InterPro" id="IPR024167">
    <property type="entry name" value="Cytochrome_c4-like"/>
</dbReference>
<dbReference type="InterPro" id="IPR009056">
    <property type="entry name" value="Cyt_c-like_dom"/>
</dbReference>
<reference evidence="8 9" key="1">
    <citation type="submission" date="2021-04" db="EMBL/GenBank/DDBJ databases">
        <title>The genome sequence of type strain Ideonella paludis KCTC 32238.</title>
        <authorList>
            <person name="Liu Y."/>
        </authorList>
    </citation>
    <scope>NUCLEOTIDE SEQUENCE [LARGE SCALE GENOMIC DNA]</scope>
    <source>
        <strain evidence="8 9">KCTC 32238</strain>
    </source>
</reference>
<feature type="region of interest" description="Disordered" evidence="5">
    <location>
        <begin position="215"/>
        <end position="234"/>
    </location>
</feature>
<evidence type="ECO:0000256" key="6">
    <source>
        <dbReference type="SAM" id="SignalP"/>
    </source>
</evidence>
<dbReference type="Gene3D" id="1.10.760.10">
    <property type="entry name" value="Cytochrome c-like domain"/>
    <property type="match status" value="2"/>
</dbReference>
<dbReference type="PANTHER" id="PTHR33751:SF11">
    <property type="entry name" value="BLL4483 PROTEIN"/>
    <property type="match status" value="1"/>
</dbReference>
<evidence type="ECO:0000256" key="2">
    <source>
        <dbReference type="ARBA" id="ARBA00022723"/>
    </source>
</evidence>
<dbReference type="Pfam" id="PF00034">
    <property type="entry name" value="Cytochrom_C"/>
    <property type="match status" value="1"/>
</dbReference>
<feature type="chain" id="PRO_5047526910" evidence="6">
    <location>
        <begin position="19"/>
        <end position="234"/>
    </location>
</feature>
<gene>
    <name evidence="8" type="ORF">KAK11_19775</name>
</gene>
<dbReference type="InterPro" id="IPR036909">
    <property type="entry name" value="Cyt_c-like_dom_sf"/>
</dbReference>
<organism evidence="8 9">
    <name type="scientific">Ideonella paludis</name>
    <dbReference type="NCBI Taxonomy" id="1233411"/>
    <lineage>
        <taxon>Bacteria</taxon>
        <taxon>Pseudomonadati</taxon>
        <taxon>Pseudomonadota</taxon>
        <taxon>Betaproteobacteria</taxon>
        <taxon>Burkholderiales</taxon>
        <taxon>Sphaerotilaceae</taxon>
        <taxon>Ideonella</taxon>
    </lineage>
</organism>
<evidence type="ECO:0000256" key="3">
    <source>
        <dbReference type="ARBA" id="ARBA00023004"/>
    </source>
</evidence>
<feature type="signal peptide" evidence="6">
    <location>
        <begin position="1"/>
        <end position="18"/>
    </location>
</feature>
<accession>A0ABS5E2N7</accession>
<evidence type="ECO:0000256" key="5">
    <source>
        <dbReference type="SAM" id="MobiDB-lite"/>
    </source>
</evidence>
<evidence type="ECO:0000256" key="4">
    <source>
        <dbReference type="PROSITE-ProRule" id="PRU00433"/>
    </source>
</evidence>
<keyword evidence="1 4" id="KW-0349">Heme</keyword>
<comment type="caution">
    <text evidence="8">The sequence shown here is derived from an EMBL/GenBank/DDBJ whole genome shotgun (WGS) entry which is preliminary data.</text>
</comment>
<dbReference type="InterPro" id="IPR050597">
    <property type="entry name" value="Cytochrome_c_Oxidase_Subunit"/>
</dbReference>
<dbReference type="EMBL" id="JAGQDG010000009">
    <property type="protein sequence ID" value="MBQ0937574.1"/>
    <property type="molecule type" value="Genomic_DNA"/>
</dbReference>
<feature type="domain" description="Cytochrome c" evidence="7">
    <location>
        <begin position="119"/>
        <end position="209"/>
    </location>
</feature>
<keyword evidence="6" id="KW-0732">Signal</keyword>
<evidence type="ECO:0000259" key="7">
    <source>
        <dbReference type="PROSITE" id="PS51007"/>
    </source>
</evidence>
<dbReference type="Proteomes" id="UP000672097">
    <property type="component" value="Unassembled WGS sequence"/>
</dbReference>
<dbReference type="PIRSF" id="PIRSF000005">
    <property type="entry name" value="Cytochrome_c4"/>
    <property type="match status" value="1"/>
</dbReference>
<dbReference type="PANTHER" id="PTHR33751">
    <property type="entry name" value="CBB3-TYPE CYTOCHROME C OXIDASE SUBUNIT FIXP"/>
    <property type="match status" value="1"/>
</dbReference>
<protein>
    <submittedName>
        <fullName evidence="8">C-type cytochrome</fullName>
    </submittedName>
</protein>